<dbReference type="AlphaFoldDB" id="A0A3A1Y1C9"/>
<organism evidence="2 3">
    <name type="scientific">Psittacicella melopsittaci</name>
    <dbReference type="NCBI Taxonomy" id="2028576"/>
    <lineage>
        <taxon>Bacteria</taxon>
        <taxon>Pseudomonadati</taxon>
        <taxon>Pseudomonadota</taxon>
        <taxon>Gammaproteobacteria</taxon>
        <taxon>Pasteurellales</taxon>
        <taxon>Psittacicellaceae</taxon>
        <taxon>Psittacicella</taxon>
    </lineage>
</organism>
<evidence type="ECO:0000313" key="3">
    <source>
        <dbReference type="Proteomes" id="UP000266258"/>
    </source>
</evidence>
<protein>
    <submittedName>
        <fullName evidence="2">Uncharacterized protein</fullName>
    </submittedName>
</protein>
<feature type="chain" id="PRO_5017175823" evidence="1">
    <location>
        <begin position="25"/>
        <end position="134"/>
    </location>
</feature>
<dbReference type="EMBL" id="NRJH01000082">
    <property type="protein sequence ID" value="RIY31261.1"/>
    <property type="molecule type" value="Genomic_DNA"/>
</dbReference>
<dbReference type="Proteomes" id="UP000266258">
    <property type="component" value="Unassembled WGS sequence"/>
</dbReference>
<name>A0A3A1Y1C9_9GAMM</name>
<reference evidence="2 3" key="1">
    <citation type="submission" date="2017-08" db="EMBL/GenBank/DDBJ databases">
        <title>Reclassification of Bisgaard taxon 37 and 44.</title>
        <authorList>
            <person name="Christensen H."/>
        </authorList>
    </citation>
    <scope>NUCLEOTIDE SEQUENCE [LARGE SCALE GENOMIC DNA]</scope>
    <source>
        <strain evidence="2 3">B96_4</strain>
    </source>
</reference>
<dbReference type="RefSeq" id="WP_119497948.1">
    <property type="nucleotide sequence ID" value="NZ_NRJH01000082.1"/>
</dbReference>
<proteinExistence type="predicted"/>
<sequence length="134" mass="13923">MKIKSVLLSVLVATTAFATMNANASTKDPATAYSDYYKMAAAQKAAMNAQTKTLEVNGQTINATVTSGNSGTVNVVLGDQNATAAYYTVGNVTVKAPSSMDVVTINSALKALNIDSQISQVGYVMTQANMAKKS</sequence>
<keyword evidence="3" id="KW-1185">Reference proteome</keyword>
<feature type="signal peptide" evidence="1">
    <location>
        <begin position="1"/>
        <end position="24"/>
    </location>
</feature>
<keyword evidence="1" id="KW-0732">Signal</keyword>
<gene>
    <name evidence="2" type="ORF">CJP74_07755</name>
</gene>
<comment type="caution">
    <text evidence="2">The sequence shown here is derived from an EMBL/GenBank/DDBJ whole genome shotgun (WGS) entry which is preliminary data.</text>
</comment>
<evidence type="ECO:0000256" key="1">
    <source>
        <dbReference type="SAM" id="SignalP"/>
    </source>
</evidence>
<evidence type="ECO:0000313" key="2">
    <source>
        <dbReference type="EMBL" id="RIY31261.1"/>
    </source>
</evidence>
<accession>A0A3A1Y1C9</accession>